<dbReference type="GO" id="GO:0004553">
    <property type="term" value="F:hydrolase activity, hydrolyzing O-glycosyl compounds"/>
    <property type="evidence" value="ECO:0007669"/>
    <property type="project" value="InterPro"/>
</dbReference>
<dbReference type="CDD" id="cd18833">
    <property type="entry name" value="GH43_PcXyl-like"/>
    <property type="match status" value="1"/>
</dbReference>
<organism evidence="9 10">
    <name type="scientific">Hortaea werneckii</name>
    <name type="common">Black yeast</name>
    <name type="synonym">Cladosporium werneckii</name>
    <dbReference type="NCBI Taxonomy" id="91943"/>
    <lineage>
        <taxon>Eukaryota</taxon>
        <taxon>Fungi</taxon>
        <taxon>Dikarya</taxon>
        <taxon>Ascomycota</taxon>
        <taxon>Pezizomycotina</taxon>
        <taxon>Dothideomycetes</taxon>
        <taxon>Dothideomycetidae</taxon>
        <taxon>Mycosphaerellales</taxon>
        <taxon>Teratosphaeriaceae</taxon>
        <taxon>Hortaea</taxon>
    </lineage>
</organism>
<evidence type="ECO:0000313" key="10">
    <source>
        <dbReference type="Proteomes" id="UP000270230"/>
    </source>
</evidence>
<evidence type="ECO:0000256" key="7">
    <source>
        <dbReference type="SAM" id="SignalP"/>
    </source>
</evidence>
<evidence type="ECO:0000256" key="2">
    <source>
        <dbReference type="ARBA" id="ARBA00022801"/>
    </source>
</evidence>
<keyword evidence="2 6" id="KW-0378">Hydrolase</keyword>
<gene>
    <name evidence="9" type="ORF">D0865_02098</name>
</gene>
<dbReference type="PANTHER" id="PTHR42812:SF17">
    <property type="entry name" value="BETA-XYLOSIDASE C-TERMINAL CONCANAVALIN A-LIKE DOMAIN-CONTAINING PROTEIN-RELATED"/>
    <property type="match status" value="1"/>
</dbReference>
<evidence type="ECO:0000259" key="8">
    <source>
        <dbReference type="Pfam" id="PF17851"/>
    </source>
</evidence>
<evidence type="ECO:0000256" key="1">
    <source>
        <dbReference type="ARBA" id="ARBA00009865"/>
    </source>
</evidence>
<dbReference type="AlphaFoldDB" id="A0A3M7D6A2"/>
<comment type="caution">
    <text evidence="9">The sequence shown here is derived from an EMBL/GenBank/DDBJ whole genome shotgun (WGS) entry which is preliminary data.</text>
</comment>
<feature type="site" description="Important for catalytic activity, responsible for pKa modulation of the active site Glu and correct orientation of both the proton donor and substrate" evidence="5">
    <location>
        <position position="163"/>
    </location>
</feature>
<feature type="active site" description="Proton donor" evidence="4">
    <location>
        <position position="219"/>
    </location>
</feature>
<evidence type="ECO:0000256" key="6">
    <source>
        <dbReference type="RuleBase" id="RU361187"/>
    </source>
</evidence>
<dbReference type="Gene3D" id="2.60.120.200">
    <property type="match status" value="1"/>
</dbReference>
<feature type="domain" description="Beta-xylosidase C-terminal Concanavalin A-like" evidence="8">
    <location>
        <begin position="365"/>
        <end position="564"/>
    </location>
</feature>
<dbReference type="InterPro" id="IPR051795">
    <property type="entry name" value="Glycosyl_Hydrlase_43"/>
</dbReference>
<dbReference type="PANTHER" id="PTHR42812">
    <property type="entry name" value="BETA-XYLOSIDASE"/>
    <property type="match status" value="1"/>
</dbReference>
<feature type="chain" id="PRO_5018310145" description="Beta-xylosidase C-terminal Concanavalin A-like domain-containing protein" evidence="7">
    <location>
        <begin position="30"/>
        <end position="583"/>
    </location>
</feature>
<evidence type="ECO:0000256" key="5">
    <source>
        <dbReference type="PIRSR" id="PIRSR606710-2"/>
    </source>
</evidence>
<dbReference type="InterPro" id="IPR023296">
    <property type="entry name" value="Glyco_hydro_beta-prop_sf"/>
</dbReference>
<feature type="signal peptide" evidence="7">
    <location>
        <begin position="1"/>
        <end position="29"/>
    </location>
</feature>
<dbReference type="OrthoDB" id="408373at2759"/>
<keyword evidence="3 6" id="KW-0326">Glycosidase</keyword>
<dbReference type="Pfam" id="PF17851">
    <property type="entry name" value="GH43_C2"/>
    <property type="match status" value="1"/>
</dbReference>
<comment type="similarity">
    <text evidence="1 6">Belongs to the glycosyl hydrolase 43 family.</text>
</comment>
<evidence type="ECO:0000313" key="9">
    <source>
        <dbReference type="EMBL" id="RMY59386.1"/>
    </source>
</evidence>
<evidence type="ECO:0000256" key="4">
    <source>
        <dbReference type="PIRSR" id="PIRSR606710-1"/>
    </source>
</evidence>
<feature type="active site" description="Proton acceptor" evidence="4">
    <location>
        <position position="48"/>
    </location>
</feature>
<dbReference type="GO" id="GO:0005975">
    <property type="term" value="P:carbohydrate metabolic process"/>
    <property type="evidence" value="ECO:0007669"/>
    <property type="project" value="InterPro"/>
</dbReference>
<dbReference type="SUPFAM" id="SSF75005">
    <property type="entry name" value="Arabinanase/levansucrase/invertase"/>
    <property type="match status" value="1"/>
</dbReference>
<protein>
    <recommendedName>
        <fullName evidence="8">Beta-xylosidase C-terminal Concanavalin A-like domain-containing protein</fullName>
    </recommendedName>
</protein>
<keyword evidence="7" id="KW-0732">Signal</keyword>
<name>A0A3M7D6A2_HORWE</name>
<dbReference type="SUPFAM" id="SSF49899">
    <property type="entry name" value="Concanavalin A-like lectins/glucanases"/>
    <property type="match status" value="1"/>
</dbReference>
<dbReference type="Proteomes" id="UP000270230">
    <property type="component" value="Unassembled WGS sequence"/>
</dbReference>
<accession>A0A3M7D6A2</accession>
<dbReference type="Gene3D" id="2.115.10.20">
    <property type="entry name" value="Glycosyl hydrolase domain, family 43"/>
    <property type="match status" value="1"/>
</dbReference>
<dbReference type="Pfam" id="PF04616">
    <property type="entry name" value="Glyco_hydro_43"/>
    <property type="match status" value="1"/>
</dbReference>
<evidence type="ECO:0000256" key="3">
    <source>
        <dbReference type="ARBA" id="ARBA00023295"/>
    </source>
</evidence>
<dbReference type="InterPro" id="IPR041542">
    <property type="entry name" value="GH43_C2"/>
</dbReference>
<reference evidence="9 10" key="1">
    <citation type="journal article" date="2018" name="BMC Genomics">
        <title>Genomic evidence for intraspecific hybridization in a clonal and extremely halotolerant yeast.</title>
        <authorList>
            <person name="Gostincar C."/>
            <person name="Stajich J.E."/>
            <person name="Zupancic J."/>
            <person name="Zalar P."/>
            <person name="Gunde-Cimerman N."/>
        </authorList>
    </citation>
    <scope>NUCLEOTIDE SEQUENCE [LARGE SCALE GENOMIC DNA]</scope>
    <source>
        <strain evidence="9 10">EXF-151</strain>
    </source>
</reference>
<dbReference type="EMBL" id="QWIN01000097">
    <property type="protein sequence ID" value="RMY59386.1"/>
    <property type="molecule type" value="Genomic_DNA"/>
</dbReference>
<sequence>MVGFVFSWLLTMKSLLILTALVLAPAIHGHLDKNTTYFNPIIPGFHPDPSCIFVPEWEDTFFCAVSSFIAFPGMPVFASKDLQNWRLISHVHNRPEQAPTFGNISRNSGGWYAPTLRFHEGTFYVINVDVDAQAPSSGVFTTTNPYQDSAWSDLMPIPVGGYDPDLFFDSDGTVYIQYAATISNDPFTTEIDQVTVDLSTGNTSEPHFLSNGTGVQPPEGPHMYYKDGYYWLLLAEGGTALDHQVTMSRSKSPTGPWELDPANPVLTAINSSSLFQTVGHADLFHDAAGNWWACALSTRSGPEYVHWPMNREGVLTPVSWPGDEWPVFDPVDGLMSGPLPWENSFVAGRGQFVGSNDYYHFAPRTSLPEHFTFWRFPKQDNYVVSPPGHPYRLQLTPSNANLTGSEDFSPLDGQTFVGRRQEHTLFSYRVGMDFSPSKAGEEAGVTVFLRQERNAELGLISMDDNYALRFRATGPDAPETVVKKVPQWWAHRGIQFEIKAFNFTHYSLSAGPKGKKHLETVALVDNSLFSTSFTGIFVGVYATTNGNGEGEGGTKAYFSDWRYKGIAQAIGIDEYHYEGYGHH</sequence>
<dbReference type="InterPro" id="IPR006710">
    <property type="entry name" value="Glyco_hydro_43"/>
</dbReference>
<dbReference type="InterPro" id="IPR013320">
    <property type="entry name" value="ConA-like_dom_sf"/>
</dbReference>
<proteinExistence type="inferred from homology"/>